<keyword evidence="3" id="KW-1185">Reference proteome</keyword>
<evidence type="ECO:0000313" key="3">
    <source>
        <dbReference type="Proteomes" id="UP001165080"/>
    </source>
</evidence>
<protein>
    <submittedName>
        <fullName evidence="2">Uncharacterized protein</fullName>
    </submittedName>
</protein>
<name>A0A9W6BMW2_9CHLO</name>
<accession>A0A9W6BMW2</accession>
<feature type="compositionally biased region" description="Gly residues" evidence="1">
    <location>
        <begin position="46"/>
        <end position="57"/>
    </location>
</feature>
<dbReference type="Proteomes" id="UP001165080">
    <property type="component" value="Unassembled WGS sequence"/>
</dbReference>
<reference evidence="2 3" key="1">
    <citation type="journal article" date="2023" name="Commun. Biol.">
        <title>Reorganization of the ancestral sex-determining regions during the evolution of trioecy in Pleodorina starrii.</title>
        <authorList>
            <person name="Takahashi K."/>
            <person name="Suzuki S."/>
            <person name="Kawai-Toyooka H."/>
            <person name="Yamamoto K."/>
            <person name="Hamaji T."/>
            <person name="Ootsuki R."/>
            <person name="Yamaguchi H."/>
            <person name="Kawachi M."/>
            <person name="Higashiyama T."/>
            <person name="Nozaki H."/>
        </authorList>
    </citation>
    <scope>NUCLEOTIDE SEQUENCE [LARGE SCALE GENOMIC DNA]</scope>
    <source>
        <strain evidence="2 3">NIES-4479</strain>
    </source>
</reference>
<feature type="region of interest" description="Disordered" evidence="1">
    <location>
        <begin position="18"/>
        <end position="99"/>
    </location>
</feature>
<organism evidence="2 3">
    <name type="scientific">Pleodorina starrii</name>
    <dbReference type="NCBI Taxonomy" id="330485"/>
    <lineage>
        <taxon>Eukaryota</taxon>
        <taxon>Viridiplantae</taxon>
        <taxon>Chlorophyta</taxon>
        <taxon>core chlorophytes</taxon>
        <taxon>Chlorophyceae</taxon>
        <taxon>CS clade</taxon>
        <taxon>Chlamydomonadales</taxon>
        <taxon>Volvocaceae</taxon>
        <taxon>Pleodorina</taxon>
    </lineage>
</organism>
<feature type="region of interest" description="Disordered" evidence="1">
    <location>
        <begin position="203"/>
        <end position="240"/>
    </location>
</feature>
<evidence type="ECO:0000256" key="1">
    <source>
        <dbReference type="SAM" id="MobiDB-lite"/>
    </source>
</evidence>
<feature type="region of interest" description="Disordered" evidence="1">
    <location>
        <begin position="494"/>
        <end position="515"/>
    </location>
</feature>
<dbReference type="AlphaFoldDB" id="A0A9W6BMW2"/>
<proteinExistence type="predicted"/>
<gene>
    <name evidence="2" type="primary">PLESTBF000461</name>
    <name evidence="2" type="ORF">PLESTB_000941600</name>
</gene>
<evidence type="ECO:0000313" key="2">
    <source>
        <dbReference type="EMBL" id="GLC55082.1"/>
    </source>
</evidence>
<sequence length="515" mass="52132">MEQAKDLVNGMVNADGLEALAAKSPDKADSNSGGGGGNDGNKQSTGGAGKGAGGRKGTGAASVNAVAPPKPKGQGKGKPGGAPPQQQGGISHQAVAQADQIREASWRTWRINCRAQESKLPTDLVASLPPAMPAMAVAHELMQRLAHMESTLSRISALPQLPSSAVSETAAPVPAHVHAWQQARGLAATVTPLTAPPSAAPSVIGSAAPGHPPGRHPAYQVLPRAPPTPPTPAAAQGAPQHWPAAMPAQPVYDAGGTPSIALPFGDYAVVPVAAAVAERMSSGFLQRAGAAAAAEVAHALRPPVSPDAGDATAVCVVPWPLDAALDCLDAARGHLLGMREAATPAAPSLKPIAAPSAAVSHAGGLDPGEDASPLPYMQQISAAEGMLVACHLARDVLIDSGSAVVLVAQRLADRIKLQQAPYPGSTDAGAEAYEVLPGMRALWPLRFDLLTSTEGNEQLRLDPKGRDPLALPVVIRWPSLVEQPNVAPAATAALRHAVGSQPEQPPPPVGGGSHA</sequence>
<comment type="caution">
    <text evidence="2">The sequence shown here is derived from an EMBL/GenBank/DDBJ whole genome shotgun (WGS) entry which is preliminary data.</text>
</comment>
<dbReference type="EMBL" id="BRXU01000012">
    <property type="protein sequence ID" value="GLC55082.1"/>
    <property type="molecule type" value="Genomic_DNA"/>
</dbReference>